<dbReference type="AlphaFoldDB" id="A0A8G0ZVP4"/>
<proteinExistence type="predicted"/>
<feature type="transmembrane region" description="Helical" evidence="1">
    <location>
        <begin position="12"/>
        <end position="35"/>
    </location>
</feature>
<dbReference type="Proteomes" id="UP000826300">
    <property type="component" value="Chromosome"/>
</dbReference>
<gene>
    <name evidence="2" type="ORF">JO391_07440</name>
</gene>
<protein>
    <submittedName>
        <fullName evidence="2">Uncharacterized protein</fullName>
    </submittedName>
</protein>
<evidence type="ECO:0000313" key="3">
    <source>
        <dbReference type="Proteomes" id="UP000826300"/>
    </source>
</evidence>
<feature type="transmembrane region" description="Helical" evidence="1">
    <location>
        <begin position="47"/>
        <end position="63"/>
    </location>
</feature>
<keyword evidence="1" id="KW-0812">Transmembrane</keyword>
<feature type="transmembrane region" description="Helical" evidence="1">
    <location>
        <begin position="75"/>
        <end position="97"/>
    </location>
</feature>
<organism evidence="2 3">
    <name type="scientific">Neotabrizicola shimadae</name>
    <dbReference type="NCBI Taxonomy" id="2807096"/>
    <lineage>
        <taxon>Bacteria</taxon>
        <taxon>Pseudomonadati</taxon>
        <taxon>Pseudomonadota</taxon>
        <taxon>Alphaproteobacteria</taxon>
        <taxon>Rhodobacterales</taxon>
        <taxon>Paracoccaceae</taxon>
        <taxon>Neotabrizicola</taxon>
    </lineage>
</organism>
<reference evidence="2" key="1">
    <citation type="submission" date="2021-02" db="EMBL/GenBank/DDBJ databases">
        <title>Rhodobacter shimadae sp. nov., an aerobic anoxygenic phototrophic bacterium isolated from a hot spring.</title>
        <authorList>
            <person name="Muramatsu S."/>
            <person name="Haruta S."/>
            <person name="Hirose S."/>
            <person name="Hanada S."/>
        </authorList>
    </citation>
    <scope>NUCLEOTIDE SEQUENCE</scope>
    <source>
        <strain evidence="2">N10</strain>
    </source>
</reference>
<keyword evidence="1" id="KW-0472">Membrane</keyword>
<evidence type="ECO:0000256" key="1">
    <source>
        <dbReference type="SAM" id="Phobius"/>
    </source>
</evidence>
<dbReference type="KEGG" id="nsm:JO391_07440"/>
<name>A0A8G0ZVP4_9RHOB</name>
<dbReference type="RefSeq" id="WP_220663809.1">
    <property type="nucleotide sequence ID" value="NZ_CP069370.1"/>
</dbReference>
<sequence length="135" mass="14119">MPTRTSTPASAGQLGLLILLGAGFWLTGVVIVRIIEPLGALSGTWRALSYALLVPGTLPAIWLTRRLAHVSRGGILAAVGVVTAAALVLDGIVFGWMPWIYAPDTEGQLHAAAFILWGGAVGLVLALISQLREAR</sequence>
<keyword evidence="3" id="KW-1185">Reference proteome</keyword>
<feature type="transmembrane region" description="Helical" evidence="1">
    <location>
        <begin position="109"/>
        <end position="128"/>
    </location>
</feature>
<accession>A0A8G0ZVP4</accession>
<dbReference type="EMBL" id="CP069370">
    <property type="protein sequence ID" value="QYZ71329.1"/>
    <property type="molecule type" value="Genomic_DNA"/>
</dbReference>
<keyword evidence="1" id="KW-1133">Transmembrane helix</keyword>
<evidence type="ECO:0000313" key="2">
    <source>
        <dbReference type="EMBL" id="QYZ71329.1"/>
    </source>
</evidence>